<keyword evidence="1" id="KW-1133">Transmembrane helix</keyword>
<accession>A0A7E4ZYS0</accession>
<organism evidence="2 3">
    <name type="scientific">Panagrellus redivivus</name>
    <name type="common">Microworm</name>
    <dbReference type="NCBI Taxonomy" id="6233"/>
    <lineage>
        <taxon>Eukaryota</taxon>
        <taxon>Metazoa</taxon>
        <taxon>Ecdysozoa</taxon>
        <taxon>Nematoda</taxon>
        <taxon>Chromadorea</taxon>
        <taxon>Rhabditida</taxon>
        <taxon>Tylenchina</taxon>
        <taxon>Panagrolaimomorpha</taxon>
        <taxon>Panagrolaimoidea</taxon>
        <taxon>Panagrolaimidae</taxon>
        <taxon>Panagrellus</taxon>
    </lineage>
</organism>
<protein>
    <submittedName>
        <fullName evidence="3">Peptidase A1 domain-containing protein</fullName>
    </submittedName>
</protein>
<evidence type="ECO:0000313" key="3">
    <source>
        <dbReference type="WBParaSite" id="Pan_g3538.t1"/>
    </source>
</evidence>
<reference evidence="2" key="1">
    <citation type="journal article" date="2013" name="Genetics">
        <title>The draft genome and transcriptome of Panagrellus redivivus are shaped by the harsh demands of a free-living lifestyle.</title>
        <authorList>
            <person name="Srinivasan J."/>
            <person name="Dillman A.R."/>
            <person name="Macchietto M.G."/>
            <person name="Heikkinen L."/>
            <person name="Lakso M."/>
            <person name="Fracchia K.M."/>
            <person name="Antoshechkin I."/>
            <person name="Mortazavi A."/>
            <person name="Wong G."/>
            <person name="Sternberg P.W."/>
        </authorList>
    </citation>
    <scope>NUCLEOTIDE SEQUENCE [LARGE SCALE GENOMIC DNA]</scope>
    <source>
        <strain evidence="2">MT8872</strain>
    </source>
</reference>
<keyword evidence="1" id="KW-0472">Membrane</keyword>
<keyword evidence="2" id="KW-1185">Reference proteome</keyword>
<dbReference type="AlphaFoldDB" id="A0A7E4ZYS0"/>
<evidence type="ECO:0000313" key="2">
    <source>
        <dbReference type="Proteomes" id="UP000492821"/>
    </source>
</evidence>
<sequence>MTSCQQVADSAEMIKTITGIPNVTLIPNNATALGLFGTGESYTHFSMAVPEEGFKFYVETTLIPGMEIGVIGWLKFQFDYPQSINPILRFFRITQWRITVKTYNGSQLGQVGVTDTRIATKTLDFDVYPDGLVTGYPTEYVFKINFPPLNTLPAFGNGKRILTVRISWENMTLPFFLKFPWSVRILMPEPVQTTMTTELPTSIGYLDDSMTTISNYPFLRDKWWLIVNIGTTFVIITSVMSAFLVYKSFCLGTSSNSENVTTTMEPQTTEVCFFLK</sequence>
<dbReference type="Proteomes" id="UP000492821">
    <property type="component" value="Unassembled WGS sequence"/>
</dbReference>
<keyword evidence="1" id="KW-0812">Transmembrane</keyword>
<evidence type="ECO:0000256" key="1">
    <source>
        <dbReference type="SAM" id="Phobius"/>
    </source>
</evidence>
<dbReference type="WBParaSite" id="Pan_g3538.t1">
    <property type="protein sequence ID" value="Pan_g3538.t1"/>
    <property type="gene ID" value="Pan_g3538"/>
</dbReference>
<feature type="transmembrane region" description="Helical" evidence="1">
    <location>
        <begin position="223"/>
        <end position="246"/>
    </location>
</feature>
<name>A0A7E4ZYS0_PANRE</name>
<proteinExistence type="predicted"/>
<reference evidence="3" key="2">
    <citation type="submission" date="2020-10" db="UniProtKB">
        <authorList>
            <consortium name="WormBaseParasite"/>
        </authorList>
    </citation>
    <scope>IDENTIFICATION</scope>
</reference>